<evidence type="ECO:0000313" key="1">
    <source>
        <dbReference type="EMBL" id="ABC28775.1"/>
    </source>
</evidence>
<dbReference type="GO" id="GO:0070573">
    <property type="term" value="F:metallodipeptidase activity"/>
    <property type="evidence" value="ECO:0007669"/>
    <property type="project" value="InterPro"/>
</dbReference>
<dbReference type="eggNOG" id="COG2355">
    <property type="taxonomic scope" value="Bacteria"/>
</dbReference>
<dbReference type="PROSITE" id="PS51365">
    <property type="entry name" value="RENAL_DIPEPTIDASE_2"/>
    <property type="match status" value="1"/>
</dbReference>
<dbReference type="InterPro" id="IPR008257">
    <property type="entry name" value="Pept_M19"/>
</dbReference>
<dbReference type="PANTHER" id="PTHR10443:SF12">
    <property type="entry name" value="DIPEPTIDASE"/>
    <property type="match status" value="1"/>
</dbReference>
<reference evidence="1 2" key="1">
    <citation type="journal article" date="2005" name="Nucleic Acids Res.">
        <title>Genomic blueprint of Hahella chejuensis, a marine microbe producing an algicidal agent.</title>
        <authorList>
            <person name="Jeong H."/>
            <person name="Yim J.H."/>
            <person name="Lee C."/>
            <person name="Choi S.-H."/>
            <person name="Park Y.K."/>
            <person name="Yoon S.H."/>
            <person name="Hur C.-G."/>
            <person name="Kang H.-Y."/>
            <person name="Kim D."/>
            <person name="Lee H.H."/>
            <person name="Park K.H."/>
            <person name="Park S.-H."/>
            <person name="Park H.-S."/>
            <person name="Lee H.K."/>
            <person name="Oh T.K."/>
            <person name="Kim J.F."/>
        </authorList>
    </citation>
    <scope>NUCLEOTIDE SEQUENCE [LARGE SCALE GENOMIC DNA]</scope>
    <source>
        <strain evidence="1 2">KCTC 2396</strain>
    </source>
</reference>
<sequence length="389" mass="42131">MKKKILTGLLITLIIAVLSFFALVPPLVDNASNQLTASAPKPATDKAKNLHQSLFLADLHSDSLLWGRNLSKGYQRGHMDLPRLREGGMALQAFSVVTKVPFGLNIQKNAGDSDMIFWLGLSQAWSPSALQSLLSRAERQAEMLRDLAASPDNKFKFILNRKDLQDFIALHKTDKDALAGWLTLEGAQAMEGDLKNLNALYEAGFRMIAPTHFFDTELSGSAHGVNKGGLTALGKQWVKAMEDKSMIIDLAHASPKTITDVLTMARRPVIVSHTGVKGTCNNNRNLSDAQLKAIAANGGVVGIGFWSTAVCGRDAAAIARSIKYTVNLIGVDHVAMGSDFDGAVATPFDVTRLDALTEALQKAGLSERQIRKIMGENIRDFLLKNLPSA</sequence>
<dbReference type="PANTHER" id="PTHR10443">
    <property type="entry name" value="MICROSOMAL DIPEPTIDASE"/>
    <property type="match status" value="1"/>
</dbReference>
<dbReference type="KEGG" id="hch:HCH_01942"/>
<dbReference type="Gene3D" id="3.20.20.140">
    <property type="entry name" value="Metal-dependent hydrolases"/>
    <property type="match status" value="1"/>
</dbReference>
<dbReference type="Proteomes" id="UP000000238">
    <property type="component" value="Chromosome"/>
</dbReference>
<dbReference type="Pfam" id="PF01244">
    <property type="entry name" value="Peptidase_M19"/>
    <property type="match status" value="1"/>
</dbReference>
<protein>
    <submittedName>
        <fullName evidence="1">Zn-dependent dipeptidase</fullName>
    </submittedName>
</protein>
<dbReference type="SUPFAM" id="SSF51556">
    <property type="entry name" value="Metallo-dependent hydrolases"/>
    <property type="match status" value="1"/>
</dbReference>
<name>Q2SKP9_HAHCH</name>
<dbReference type="RefSeq" id="WP_011395846.1">
    <property type="nucleotide sequence ID" value="NC_007645.1"/>
</dbReference>
<dbReference type="HOGENOM" id="CLU_031404_2_1_6"/>
<dbReference type="STRING" id="349521.HCH_01942"/>
<dbReference type="EMBL" id="CP000155">
    <property type="protein sequence ID" value="ABC28775.1"/>
    <property type="molecule type" value="Genomic_DNA"/>
</dbReference>
<dbReference type="OrthoDB" id="9804920at2"/>
<evidence type="ECO:0000313" key="2">
    <source>
        <dbReference type="Proteomes" id="UP000000238"/>
    </source>
</evidence>
<gene>
    <name evidence="1" type="ordered locus">HCH_01942</name>
</gene>
<proteinExistence type="predicted"/>
<dbReference type="CDD" id="cd01301">
    <property type="entry name" value="rDP_like"/>
    <property type="match status" value="1"/>
</dbReference>
<dbReference type="AlphaFoldDB" id="Q2SKP9"/>
<dbReference type="GO" id="GO:0006508">
    <property type="term" value="P:proteolysis"/>
    <property type="evidence" value="ECO:0007669"/>
    <property type="project" value="InterPro"/>
</dbReference>
<dbReference type="InterPro" id="IPR032466">
    <property type="entry name" value="Metal_Hydrolase"/>
</dbReference>
<keyword evidence="2" id="KW-1185">Reference proteome</keyword>
<organism evidence="1 2">
    <name type="scientific">Hahella chejuensis (strain KCTC 2396)</name>
    <dbReference type="NCBI Taxonomy" id="349521"/>
    <lineage>
        <taxon>Bacteria</taxon>
        <taxon>Pseudomonadati</taxon>
        <taxon>Pseudomonadota</taxon>
        <taxon>Gammaproteobacteria</taxon>
        <taxon>Oceanospirillales</taxon>
        <taxon>Hahellaceae</taxon>
        <taxon>Hahella</taxon>
    </lineage>
</organism>
<accession>Q2SKP9</accession>